<gene>
    <name evidence="2" type="ORF">IAG42_36425</name>
</gene>
<reference evidence="2 3" key="1">
    <citation type="submission" date="2020-09" db="EMBL/GenBank/DDBJ databases">
        <title>A novel species.</title>
        <authorList>
            <person name="Gao J."/>
        </authorList>
    </citation>
    <scope>NUCLEOTIDE SEQUENCE [LARGE SCALE GENOMIC DNA]</scope>
    <source>
        <strain evidence="2 3">CRXT-Y-14</strain>
        <plasmid evidence="2 3">unnamed1</plasmid>
    </source>
</reference>
<sequence length="107" mass="11445">MVTFVNKLTVHGDVEEFLAAKDRVTAYMSAQPGYLGHQTLRLCGGEPVFLELAQWQDAAAHRAAVTHPDFQALVGGLRGLATPEPGLYELLADRSSTPAEPVTAGAR</sequence>
<dbReference type="GO" id="GO:0004497">
    <property type="term" value="F:monooxygenase activity"/>
    <property type="evidence" value="ECO:0007669"/>
    <property type="project" value="UniProtKB-KW"/>
</dbReference>
<dbReference type="Proteomes" id="UP000516428">
    <property type="component" value="Plasmid unnamed1"/>
</dbReference>
<dbReference type="EMBL" id="CP061282">
    <property type="protein sequence ID" value="QNS09242.1"/>
    <property type="molecule type" value="Genomic_DNA"/>
</dbReference>
<dbReference type="Gene3D" id="3.30.70.100">
    <property type="match status" value="1"/>
</dbReference>
<evidence type="ECO:0000313" key="2">
    <source>
        <dbReference type="EMBL" id="QNS09242.1"/>
    </source>
</evidence>
<dbReference type="PROSITE" id="PS51725">
    <property type="entry name" value="ABM"/>
    <property type="match status" value="1"/>
</dbReference>
<geneLocation type="plasmid" evidence="2 3">
    <name>unnamed1</name>
</geneLocation>
<dbReference type="RefSeq" id="WP_188341897.1">
    <property type="nucleotide sequence ID" value="NZ_CP061282.1"/>
</dbReference>
<keyword evidence="2" id="KW-0503">Monooxygenase</keyword>
<name>A0A7H1BKI7_9ACTN</name>
<feature type="domain" description="ABM" evidence="1">
    <location>
        <begin position="2"/>
        <end position="90"/>
    </location>
</feature>
<keyword evidence="3" id="KW-1185">Reference proteome</keyword>
<keyword evidence="2" id="KW-0560">Oxidoreductase</keyword>
<accession>A0A7H1BKI7</accession>
<keyword evidence="2" id="KW-0614">Plasmid</keyword>
<evidence type="ECO:0000313" key="3">
    <source>
        <dbReference type="Proteomes" id="UP000516428"/>
    </source>
</evidence>
<evidence type="ECO:0000259" key="1">
    <source>
        <dbReference type="PROSITE" id="PS51725"/>
    </source>
</evidence>
<dbReference type="InterPro" id="IPR007138">
    <property type="entry name" value="ABM_dom"/>
</dbReference>
<dbReference type="KEGG" id="sxn:IAG42_36425"/>
<organism evidence="2 3">
    <name type="scientific">Streptomyces xanthii</name>
    <dbReference type="NCBI Taxonomy" id="2768069"/>
    <lineage>
        <taxon>Bacteria</taxon>
        <taxon>Bacillati</taxon>
        <taxon>Actinomycetota</taxon>
        <taxon>Actinomycetes</taxon>
        <taxon>Kitasatosporales</taxon>
        <taxon>Streptomycetaceae</taxon>
        <taxon>Streptomyces</taxon>
    </lineage>
</organism>
<dbReference type="InterPro" id="IPR011008">
    <property type="entry name" value="Dimeric_a/b-barrel"/>
</dbReference>
<dbReference type="Pfam" id="PF03992">
    <property type="entry name" value="ABM"/>
    <property type="match status" value="1"/>
</dbReference>
<dbReference type="SUPFAM" id="SSF54909">
    <property type="entry name" value="Dimeric alpha+beta barrel"/>
    <property type="match status" value="1"/>
</dbReference>
<protein>
    <submittedName>
        <fullName evidence="2">Antibiotic biosynthesis monooxygenase</fullName>
    </submittedName>
</protein>
<proteinExistence type="predicted"/>
<dbReference type="AlphaFoldDB" id="A0A7H1BKI7"/>